<evidence type="ECO:0000313" key="2">
    <source>
        <dbReference type="EMBL" id="GMR55151.1"/>
    </source>
</evidence>
<organism evidence="2 3">
    <name type="scientific">Pristionchus mayeri</name>
    <dbReference type="NCBI Taxonomy" id="1317129"/>
    <lineage>
        <taxon>Eukaryota</taxon>
        <taxon>Metazoa</taxon>
        <taxon>Ecdysozoa</taxon>
        <taxon>Nematoda</taxon>
        <taxon>Chromadorea</taxon>
        <taxon>Rhabditida</taxon>
        <taxon>Rhabditina</taxon>
        <taxon>Diplogasteromorpha</taxon>
        <taxon>Diplogasteroidea</taxon>
        <taxon>Neodiplogasteridae</taxon>
        <taxon>Pristionchus</taxon>
    </lineage>
</organism>
<evidence type="ECO:0008006" key="4">
    <source>
        <dbReference type="Google" id="ProtNLM"/>
    </source>
</evidence>
<proteinExistence type="predicted"/>
<comment type="caution">
    <text evidence="2">The sequence shown here is derived from an EMBL/GenBank/DDBJ whole genome shotgun (WGS) entry which is preliminary data.</text>
</comment>
<keyword evidence="3" id="KW-1185">Reference proteome</keyword>
<keyword evidence="1" id="KW-1133">Transmembrane helix</keyword>
<dbReference type="Proteomes" id="UP001328107">
    <property type="component" value="Unassembled WGS sequence"/>
</dbReference>
<keyword evidence="1" id="KW-0812">Transmembrane</keyword>
<dbReference type="AlphaFoldDB" id="A0AAN5D2I3"/>
<evidence type="ECO:0000313" key="3">
    <source>
        <dbReference type="Proteomes" id="UP001328107"/>
    </source>
</evidence>
<accession>A0AAN5D2I3</accession>
<gene>
    <name evidence="2" type="ORF">PMAYCL1PPCAC_25346</name>
</gene>
<feature type="transmembrane region" description="Helical" evidence="1">
    <location>
        <begin position="112"/>
        <end position="138"/>
    </location>
</feature>
<dbReference type="EMBL" id="BTRK01000005">
    <property type="protein sequence ID" value="GMR55151.1"/>
    <property type="molecule type" value="Genomic_DNA"/>
</dbReference>
<feature type="non-terminal residue" evidence="2">
    <location>
        <position position="141"/>
    </location>
</feature>
<protein>
    <recommendedName>
        <fullName evidence="4">G protein-coupled receptor</fullName>
    </recommendedName>
</protein>
<reference evidence="3" key="1">
    <citation type="submission" date="2022-10" db="EMBL/GenBank/DDBJ databases">
        <title>Genome assembly of Pristionchus species.</title>
        <authorList>
            <person name="Yoshida K."/>
            <person name="Sommer R.J."/>
        </authorList>
    </citation>
    <scope>NUCLEOTIDE SEQUENCE [LARGE SCALE GENOMIC DNA]</scope>
    <source>
        <strain evidence="3">RS5460</strain>
    </source>
</reference>
<evidence type="ECO:0000256" key="1">
    <source>
        <dbReference type="SAM" id="Phobius"/>
    </source>
</evidence>
<sequence>MEIINFAFFLVTIRIIQVHSPPSLGAYKYCIYQIVITSLLGQQFSILGPVYCMPLLDGYLTVEWFASALAILFLFCMWVFLTFLDLEPIMDGFNYLFRVLLKTFYPKYSNKYFWISLSIFAKLTLEVLIGSMFLPLGFQLD</sequence>
<keyword evidence="1" id="KW-0472">Membrane</keyword>
<feature type="transmembrane region" description="Helical" evidence="1">
    <location>
        <begin position="64"/>
        <end position="84"/>
    </location>
</feature>
<name>A0AAN5D2I3_9BILA</name>